<evidence type="ECO:0000256" key="1">
    <source>
        <dbReference type="SAM" id="MobiDB-lite"/>
    </source>
</evidence>
<dbReference type="PANTHER" id="PTHR43283">
    <property type="entry name" value="BETA-LACTAMASE-RELATED"/>
    <property type="match status" value="1"/>
</dbReference>
<accession>A0A6M7TP33</accession>
<reference evidence="2 3" key="1">
    <citation type="submission" date="2018-09" db="EMBL/GenBank/DDBJ databases">
        <title>Mesorhizobium carmichaelinearum sp. nov. isolated from Carmichaelinea spp. root nodules in New Zealand.</title>
        <authorList>
            <person name="De Meyer S.E."/>
        </authorList>
    </citation>
    <scope>NUCLEOTIDE SEQUENCE [LARGE SCALE GENOMIC DNA]</scope>
    <source>
        <strain evidence="2 3">LMG 28313</strain>
    </source>
</reference>
<comment type="caution">
    <text evidence="2">The sequence shown here is derived from an EMBL/GenBank/DDBJ whole genome shotgun (WGS) entry which is preliminary data.</text>
</comment>
<evidence type="ECO:0000313" key="3">
    <source>
        <dbReference type="Proteomes" id="UP000275530"/>
    </source>
</evidence>
<gene>
    <name evidence="2" type="ORF">D3242_00160</name>
</gene>
<feature type="region of interest" description="Disordered" evidence="1">
    <location>
        <begin position="1"/>
        <end position="30"/>
    </location>
</feature>
<dbReference type="InterPro" id="IPR001466">
    <property type="entry name" value="Beta-lactam-related"/>
</dbReference>
<dbReference type="Gene3D" id="3.40.710.10">
    <property type="entry name" value="DD-peptidase/beta-lactamase superfamily"/>
    <property type="match status" value="1"/>
</dbReference>
<keyword evidence="3" id="KW-1185">Reference proteome</keyword>
<dbReference type="InterPro" id="IPR050789">
    <property type="entry name" value="Diverse_Enzym_Activities"/>
</dbReference>
<dbReference type="InterPro" id="IPR012338">
    <property type="entry name" value="Beta-lactam/transpept-like"/>
</dbReference>
<dbReference type="PANTHER" id="PTHR43283:SF7">
    <property type="entry name" value="BETA-LACTAMASE-RELATED DOMAIN-CONTAINING PROTEIN"/>
    <property type="match status" value="1"/>
</dbReference>
<dbReference type="SUPFAM" id="SSF56601">
    <property type="entry name" value="beta-lactamase/transpeptidase-like"/>
    <property type="match status" value="1"/>
</dbReference>
<dbReference type="Proteomes" id="UP000275530">
    <property type="component" value="Unassembled WGS sequence"/>
</dbReference>
<evidence type="ECO:0000313" key="2">
    <source>
        <dbReference type="EMBL" id="RJT37713.1"/>
    </source>
</evidence>
<proteinExistence type="predicted"/>
<feature type="compositionally biased region" description="Polar residues" evidence="1">
    <location>
        <begin position="1"/>
        <end position="11"/>
    </location>
</feature>
<dbReference type="GO" id="GO:0016787">
    <property type="term" value="F:hydrolase activity"/>
    <property type="evidence" value="ECO:0007669"/>
    <property type="project" value="UniProtKB-KW"/>
</dbReference>
<organism evidence="2 3">
    <name type="scientific">Mesorhizobium jarvisii</name>
    <dbReference type="NCBI Taxonomy" id="1777867"/>
    <lineage>
        <taxon>Bacteria</taxon>
        <taxon>Pseudomonadati</taxon>
        <taxon>Pseudomonadota</taxon>
        <taxon>Alphaproteobacteria</taxon>
        <taxon>Hyphomicrobiales</taxon>
        <taxon>Phyllobacteriaceae</taxon>
        <taxon>Mesorhizobium</taxon>
    </lineage>
</organism>
<dbReference type="AlphaFoldDB" id="A0A6M7TP33"/>
<protein>
    <submittedName>
        <fullName evidence="2">Class C beta-lactamase-related serine hydrolase</fullName>
    </submittedName>
</protein>
<dbReference type="EMBL" id="QZXA01000001">
    <property type="protein sequence ID" value="RJT37713.1"/>
    <property type="molecule type" value="Genomic_DNA"/>
</dbReference>
<keyword evidence="2" id="KW-0378">Hydrolase</keyword>
<dbReference type="Pfam" id="PF00144">
    <property type="entry name" value="Beta-lactamase"/>
    <property type="match status" value="1"/>
</dbReference>
<sequence length="298" mass="32416">MERSSSSTKTSAKGRGCRRTGSPLCRRTERMRPAPGLARIAMSPSMSPAPFCAGDIDGDARVRDVLDMRVSLDFEEIYHDPRGPYARYRRAGLLDPSEPGEEPETVVGFIAGLKKGRGDHGGVYHYASPNSDVLGLVIQGASGRCFPDLASERLFQPLGARQDAYVTVDRAGTPRTGGGINMTPRDLARIGEMMRQGGVANGRRIVSQAWVNDTTTGGSSKAWSESTSASWLPKGRYHNKWYQTGNGAFFALGIHGQWLYVDPRAEMVLAKFSSQPDAIVDDAKDFNLTLFDALAKIV</sequence>
<name>A0A6M7TP33_9HYPH</name>